<feature type="compositionally biased region" description="Basic and acidic residues" evidence="1">
    <location>
        <begin position="118"/>
        <end position="127"/>
    </location>
</feature>
<name>A0A1Q2YCD6_9ASCO</name>
<dbReference type="Proteomes" id="UP000186136">
    <property type="component" value="Unassembled WGS sequence"/>
</dbReference>
<evidence type="ECO:0000313" key="3">
    <source>
        <dbReference type="Proteomes" id="UP000186136"/>
    </source>
</evidence>
<proteinExistence type="predicted"/>
<dbReference type="EMBL" id="BDGI01000026">
    <property type="protein sequence ID" value="GAV27226.1"/>
    <property type="molecule type" value="Genomic_DNA"/>
</dbReference>
<comment type="caution">
    <text evidence="2">The sequence shown here is derived from an EMBL/GenBank/DDBJ whole genome shotgun (WGS) entry which is preliminary data.</text>
</comment>
<feature type="compositionally biased region" description="Acidic residues" evidence="1">
    <location>
        <begin position="104"/>
        <end position="117"/>
    </location>
</feature>
<protein>
    <submittedName>
        <fullName evidence="2">Uncharacterized protein</fullName>
    </submittedName>
</protein>
<dbReference type="AlphaFoldDB" id="A0A1Q2YCD6"/>
<feature type="region of interest" description="Disordered" evidence="1">
    <location>
        <begin position="65"/>
        <end position="158"/>
    </location>
</feature>
<keyword evidence="3" id="KW-1185">Reference proteome</keyword>
<gene>
    <name evidence="2" type="ORF">PMKS-000690</name>
</gene>
<accession>A0A1Q2YCD6</accession>
<sequence length="209" mass="22782">MEMNSNNSTLGGVDTVSDRFNTENNTMARDRLFSSFSEVETLNEEMKEALNEARLQLPISLPSQGLSLYSEEGDGEAVAEGRRRRRSDVTGADTAILNNHQDMDSNDECNEFDTGDSESDRENIDGHDEIDDNDNDNDSDDDTNISRSASDDESGEVKRGVMAVKRARNHPRAKSVGSGAAAFAGGMIGKTDKQFKCNKCTKAIDSSAI</sequence>
<evidence type="ECO:0000313" key="2">
    <source>
        <dbReference type="EMBL" id="GAV27226.1"/>
    </source>
</evidence>
<organism evidence="2 3">
    <name type="scientific">Pichia membranifaciens</name>
    <dbReference type="NCBI Taxonomy" id="4926"/>
    <lineage>
        <taxon>Eukaryota</taxon>
        <taxon>Fungi</taxon>
        <taxon>Dikarya</taxon>
        <taxon>Ascomycota</taxon>
        <taxon>Saccharomycotina</taxon>
        <taxon>Pichiomycetes</taxon>
        <taxon>Pichiales</taxon>
        <taxon>Pichiaceae</taxon>
        <taxon>Pichia</taxon>
    </lineage>
</organism>
<feature type="compositionally biased region" description="Acidic residues" evidence="1">
    <location>
        <begin position="128"/>
        <end position="143"/>
    </location>
</feature>
<evidence type="ECO:0000256" key="1">
    <source>
        <dbReference type="SAM" id="MobiDB-lite"/>
    </source>
</evidence>
<reference evidence="2 3" key="1">
    <citation type="submission" date="2016-08" db="EMBL/GenBank/DDBJ databases">
        <title>Whole genome shotgun sequence of Pichia membranifaciens KS47-1.</title>
        <authorList>
            <person name="Konishi M."/>
            <person name="Ishida M."/>
            <person name="Arakawa T."/>
            <person name="Kato Y."/>
            <person name="Horiuchi J."/>
        </authorList>
    </citation>
    <scope>NUCLEOTIDE SEQUENCE [LARGE SCALE GENOMIC DNA]</scope>
    <source>
        <strain evidence="2 3">KS47-1</strain>
    </source>
</reference>